<proteinExistence type="predicted"/>
<name>A0A834MT23_VESGE</name>
<dbReference type="AlphaFoldDB" id="A0A834MT23"/>
<accession>A0A834MT23</accession>
<evidence type="ECO:0000256" key="1">
    <source>
        <dbReference type="SAM" id="MobiDB-lite"/>
    </source>
</evidence>
<evidence type="ECO:0000256" key="2">
    <source>
        <dbReference type="SAM" id="SignalP"/>
    </source>
</evidence>
<reference evidence="3" key="1">
    <citation type="journal article" date="2020" name="G3 (Bethesda)">
        <title>High-Quality Assemblies for Three Invasive Social Wasps from the &lt;i&gt;Vespula&lt;/i&gt; Genus.</title>
        <authorList>
            <person name="Harrop T.W.R."/>
            <person name="Guhlin J."/>
            <person name="McLaughlin G.M."/>
            <person name="Permina E."/>
            <person name="Stockwell P."/>
            <person name="Gilligan J."/>
            <person name="Le Lec M.F."/>
            <person name="Gruber M.A.M."/>
            <person name="Quinn O."/>
            <person name="Lovegrove M."/>
            <person name="Duncan E.J."/>
            <person name="Remnant E.J."/>
            <person name="Van Eeckhoven J."/>
            <person name="Graham B."/>
            <person name="Knapp R.A."/>
            <person name="Langford K.W."/>
            <person name="Kronenberg Z."/>
            <person name="Press M.O."/>
            <person name="Eacker S.M."/>
            <person name="Wilson-Rankin E.E."/>
            <person name="Purcell J."/>
            <person name="Lester P.J."/>
            <person name="Dearden P.K."/>
        </authorList>
    </citation>
    <scope>NUCLEOTIDE SEQUENCE</scope>
    <source>
        <strain evidence="3">Linc-1</strain>
    </source>
</reference>
<dbReference type="Proteomes" id="UP000617340">
    <property type="component" value="Unassembled WGS sequence"/>
</dbReference>
<protein>
    <submittedName>
        <fullName evidence="3">Uncharacterized protein</fullName>
    </submittedName>
</protein>
<evidence type="ECO:0000313" key="4">
    <source>
        <dbReference type="Proteomes" id="UP000617340"/>
    </source>
</evidence>
<keyword evidence="2" id="KW-0732">Signal</keyword>
<feature type="signal peptide" evidence="2">
    <location>
        <begin position="1"/>
        <end position="36"/>
    </location>
</feature>
<feature type="region of interest" description="Disordered" evidence="1">
    <location>
        <begin position="35"/>
        <end position="58"/>
    </location>
</feature>
<keyword evidence="4" id="KW-1185">Reference proteome</keyword>
<feature type="chain" id="PRO_5032270348" evidence="2">
    <location>
        <begin position="37"/>
        <end position="132"/>
    </location>
</feature>
<evidence type="ECO:0000313" key="3">
    <source>
        <dbReference type="EMBL" id="KAF7381933.1"/>
    </source>
</evidence>
<gene>
    <name evidence="3" type="ORF">HZH68_015806</name>
</gene>
<organism evidence="3 4">
    <name type="scientific">Vespula germanica</name>
    <name type="common">German yellow jacket</name>
    <name type="synonym">Paravespula germanica</name>
    <dbReference type="NCBI Taxonomy" id="30212"/>
    <lineage>
        <taxon>Eukaryota</taxon>
        <taxon>Metazoa</taxon>
        <taxon>Ecdysozoa</taxon>
        <taxon>Arthropoda</taxon>
        <taxon>Hexapoda</taxon>
        <taxon>Insecta</taxon>
        <taxon>Pterygota</taxon>
        <taxon>Neoptera</taxon>
        <taxon>Endopterygota</taxon>
        <taxon>Hymenoptera</taxon>
        <taxon>Apocrita</taxon>
        <taxon>Aculeata</taxon>
        <taxon>Vespoidea</taxon>
        <taxon>Vespidae</taxon>
        <taxon>Vespinae</taxon>
        <taxon>Vespula</taxon>
    </lineage>
</organism>
<sequence length="132" mass="14308">MALGWLPRRWLPRGGVSGFWRLVILRGPALTHVGAAWEEEEEEQESGRTKAAGGSGPGGAGIDLLAHLLPRLLDHGERRMLDGGRVVGGWVDGGCPGCVRCQRAYIQSRTGPRLAKTRRTQVLGFPLLRCST</sequence>
<dbReference type="EMBL" id="JACSDZ010000021">
    <property type="protein sequence ID" value="KAF7381933.1"/>
    <property type="molecule type" value="Genomic_DNA"/>
</dbReference>
<comment type="caution">
    <text evidence="3">The sequence shown here is derived from an EMBL/GenBank/DDBJ whole genome shotgun (WGS) entry which is preliminary data.</text>
</comment>